<feature type="domain" description="BioF2-like acetyltransferase" evidence="3">
    <location>
        <begin position="565"/>
        <end position="711"/>
    </location>
</feature>
<comment type="caution">
    <text evidence="4">The sequence shown here is derived from an EMBL/GenBank/DDBJ whole genome shotgun (WGS) entry which is preliminary data.</text>
</comment>
<dbReference type="Gene3D" id="3.90.1150.10">
    <property type="entry name" value="Aspartate Aminotransferase, domain 1"/>
    <property type="match status" value="1"/>
</dbReference>
<proteinExistence type="inferred from homology"/>
<name>A0ABV7PLI9_9BURK</name>
<dbReference type="EC" id="2.3.1.-" evidence="4"/>
<dbReference type="InterPro" id="IPR038740">
    <property type="entry name" value="BioF2-like_GNAT_dom"/>
</dbReference>
<evidence type="ECO:0000256" key="1">
    <source>
        <dbReference type="ARBA" id="ARBA00037999"/>
    </source>
</evidence>
<keyword evidence="2" id="KW-0663">Pyridoxal phosphate</keyword>
<evidence type="ECO:0000313" key="5">
    <source>
        <dbReference type="Proteomes" id="UP001595665"/>
    </source>
</evidence>
<dbReference type="Gene3D" id="3.40.640.10">
    <property type="entry name" value="Type I PLP-dependent aspartate aminotransferase-like (Major domain)"/>
    <property type="match status" value="1"/>
</dbReference>
<gene>
    <name evidence="4" type="ORF">ACFOPH_17930</name>
</gene>
<protein>
    <submittedName>
        <fullName evidence="4">GNAT family N-acetyltransferase</fullName>
        <ecNumber evidence="4">2.3.1.-</ecNumber>
    </submittedName>
</protein>
<dbReference type="GO" id="GO:0016746">
    <property type="term" value="F:acyltransferase activity"/>
    <property type="evidence" value="ECO:0007669"/>
    <property type="project" value="UniProtKB-KW"/>
</dbReference>
<dbReference type="InterPro" id="IPR015422">
    <property type="entry name" value="PyrdxlP-dep_Trfase_small"/>
</dbReference>
<dbReference type="InterPro" id="IPR015424">
    <property type="entry name" value="PyrdxlP-dep_Trfase"/>
</dbReference>
<keyword evidence="5" id="KW-1185">Reference proteome</keyword>
<dbReference type="EMBL" id="JBHRVV010000001">
    <property type="protein sequence ID" value="MFC3460115.1"/>
    <property type="molecule type" value="Genomic_DNA"/>
</dbReference>
<keyword evidence="4" id="KW-0012">Acyltransferase</keyword>
<comment type="similarity">
    <text evidence="1 2">Belongs to the DegT/DnrJ/EryC1 family.</text>
</comment>
<sequence length="755" mass="82570">MLAYSPSTASSSASPAAGPAIPLAPVLSAASFRRPANTHESPARTVLDAGAYRLVTSGRVAIALALRELGVQAGDTVLVPAYHSPSMIPPVLWRGATPVFYRVTADAGVDLDDLAARIGPGTRAVMVTHYFGFPQDLAPIRALCDARGLALVEDCAHAFIGEHGGRPLGSWGDYAIASSMKFLPIYEGGALVSSRHDLRNVTLRSAGAGFEAKVALNSLEKGFAYGRLPAVRAALWLPLRAKSALWGMLKRGRKTAAPALAPASSDSSFDFDPRWLDKRSSLFSQAVLKAASPARIQALRRRNYRRLDEALRGLPGLRALHPQLPDGACPWVYPLLADEPEALFQRLKARGVPLTRFAYPLWQGGGRRHLPERRDAVAPRAVAALPPGAARGRTRLDHRGRAQGGECMSWSVVPAREFARHAEAWAALHAQGPATSLLAVDFVAPLVEQFGRPGDLLAIEKKGTVVRAMAIVRATRRGAWATFQPAQAPLGLWLQQPGLDTEALARSLLGALPGFPLIFALTQMDPMLMPRPLDGACVRTLDYIDTARVTLSGSFADYWGERGKNLRGNLKKQRARLEREGVVTRLQVDRAPEAMAQAVEDYGRLESSGWKANQGTAVHAGNAQGRYYRAMLEALAGRNAASVYRYYFGEQLVAMDLCVEDDASIVVLKTSYDESVPGNLSPTLLMREEACRRLFDEGRFARLEFYGRVMEWHLRWTDEVRTMYHVNYYRWPGLRRLHALLESRTRPAPTPTTSL</sequence>
<dbReference type="PANTHER" id="PTHR30244:SF34">
    <property type="entry name" value="DTDP-4-AMINO-4,6-DIDEOXYGALACTOSE TRANSAMINASE"/>
    <property type="match status" value="1"/>
</dbReference>
<dbReference type="RefSeq" id="WP_379736735.1">
    <property type="nucleotide sequence ID" value="NZ_JBHRVV010000001.1"/>
</dbReference>
<organism evidence="4 5">
    <name type="scientific">Massilia haematophila</name>
    <dbReference type="NCBI Taxonomy" id="457923"/>
    <lineage>
        <taxon>Bacteria</taxon>
        <taxon>Pseudomonadati</taxon>
        <taxon>Pseudomonadota</taxon>
        <taxon>Betaproteobacteria</taxon>
        <taxon>Burkholderiales</taxon>
        <taxon>Oxalobacteraceae</taxon>
        <taxon>Telluria group</taxon>
        <taxon>Massilia</taxon>
    </lineage>
</organism>
<evidence type="ECO:0000259" key="3">
    <source>
        <dbReference type="Pfam" id="PF13480"/>
    </source>
</evidence>
<evidence type="ECO:0000256" key="2">
    <source>
        <dbReference type="RuleBase" id="RU004508"/>
    </source>
</evidence>
<dbReference type="SUPFAM" id="SSF53383">
    <property type="entry name" value="PLP-dependent transferases"/>
    <property type="match status" value="1"/>
</dbReference>
<keyword evidence="4" id="KW-0808">Transferase</keyword>
<evidence type="ECO:0000313" key="4">
    <source>
        <dbReference type="EMBL" id="MFC3460115.1"/>
    </source>
</evidence>
<accession>A0ABV7PLI9</accession>
<reference evidence="5" key="1">
    <citation type="journal article" date="2019" name="Int. J. Syst. Evol. Microbiol.">
        <title>The Global Catalogue of Microorganisms (GCM) 10K type strain sequencing project: providing services to taxonomists for standard genome sequencing and annotation.</title>
        <authorList>
            <consortium name="The Broad Institute Genomics Platform"/>
            <consortium name="The Broad Institute Genome Sequencing Center for Infectious Disease"/>
            <person name="Wu L."/>
            <person name="Ma J."/>
        </authorList>
    </citation>
    <scope>NUCLEOTIDE SEQUENCE [LARGE SCALE GENOMIC DNA]</scope>
    <source>
        <strain evidence="5">CCM 7480</strain>
    </source>
</reference>
<dbReference type="InterPro" id="IPR015421">
    <property type="entry name" value="PyrdxlP-dep_Trfase_major"/>
</dbReference>
<dbReference type="InterPro" id="IPR000653">
    <property type="entry name" value="DegT/StrS_aminotransferase"/>
</dbReference>
<dbReference type="Proteomes" id="UP001595665">
    <property type="component" value="Unassembled WGS sequence"/>
</dbReference>
<dbReference type="PANTHER" id="PTHR30244">
    <property type="entry name" value="TRANSAMINASE"/>
    <property type="match status" value="1"/>
</dbReference>
<dbReference type="SUPFAM" id="SSF55729">
    <property type="entry name" value="Acyl-CoA N-acyltransferases (Nat)"/>
    <property type="match status" value="1"/>
</dbReference>
<dbReference type="Pfam" id="PF13480">
    <property type="entry name" value="Acetyltransf_6"/>
    <property type="match status" value="1"/>
</dbReference>
<dbReference type="InterPro" id="IPR016181">
    <property type="entry name" value="Acyl_CoA_acyltransferase"/>
</dbReference>
<dbReference type="Pfam" id="PF01041">
    <property type="entry name" value="DegT_DnrJ_EryC1"/>
    <property type="match status" value="1"/>
</dbReference>